<accession>A0AAN9BGU7</accession>
<comment type="caution">
    <text evidence="1">The sequence shown here is derived from an EMBL/GenBank/DDBJ whole genome shotgun (WGS) entry which is preliminary data.</text>
</comment>
<dbReference type="EMBL" id="JBAMIC010000007">
    <property type="protein sequence ID" value="KAK7105207.1"/>
    <property type="molecule type" value="Genomic_DNA"/>
</dbReference>
<dbReference type="AlphaFoldDB" id="A0AAN9BGU7"/>
<gene>
    <name evidence="1" type="ORF">V1264_016614</name>
</gene>
<organism evidence="1 2">
    <name type="scientific">Littorina saxatilis</name>
    <dbReference type="NCBI Taxonomy" id="31220"/>
    <lineage>
        <taxon>Eukaryota</taxon>
        <taxon>Metazoa</taxon>
        <taxon>Spiralia</taxon>
        <taxon>Lophotrochozoa</taxon>
        <taxon>Mollusca</taxon>
        <taxon>Gastropoda</taxon>
        <taxon>Caenogastropoda</taxon>
        <taxon>Littorinimorpha</taxon>
        <taxon>Littorinoidea</taxon>
        <taxon>Littorinidae</taxon>
        <taxon>Littorina</taxon>
    </lineage>
</organism>
<protein>
    <submittedName>
        <fullName evidence="1">Uncharacterized protein</fullName>
    </submittedName>
</protein>
<evidence type="ECO:0000313" key="1">
    <source>
        <dbReference type="EMBL" id="KAK7105207.1"/>
    </source>
</evidence>
<evidence type="ECO:0000313" key="2">
    <source>
        <dbReference type="Proteomes" id="UP001374579"/>
    </source>
</evidence>
<dbReference type="Proteomes" id="UP001374579">
    <property type="component" value="Unassembled WGS sequence"/>
</dbReference>
<sequence>MSMLTPPWLQHELHVQFPSGSGDVNATYSNFSVMTSAGGDYVIAYDAFTSGAEDYLGGIQGNALDRRPSSCPLCQAWWWGAGSGGACHCDPSLMMMRVVGRVH</sequence>
<name>A0AAN9BGU7_9CAEN</name>
<keyword evidence="2" id="KW-1185">Reference proteome</keyword>
<proteinExistence type="predicted"/>
<reference evidence="1 2" key="1">
    <citation type="submission" date="2024-02" db="EMBL/GenBank/DDBJ databases">
        <title>Chromosome-scale genome assembly of the rough periwinkle Littorina saxatilis.</title>
        <authorList>
            <person name="De Jode A."/>
            <person name="Faria R."/>
            <person name="Formenti G."/>
            <person name="Sims Y."/>
            <person name="Smith T.P."/>
            <person name="Tracey A."/>
            <person name="Wood J.M.D."/>
            <person name="Zagrodzka Z.B."/>
            <person name="Johannesson K."/>
            <person name="Butlin R.K."/>
            <person name="Leder E.H."/>
        </authorList>
    </citation>
    <scope>NUCLEOTIDE SEQUENCE [LARGE SCALE GENOMIC DNA]</scope>
    <source>
        <strain evidence="1">Snail1</strain>
        <tissue evidence="1">Muscle</tissue>
    </source>
</reference>